<proteinExistence type="predicted"/>
<keyword evidence="2" id="KW-1185">Reference proteome</keyword>
<evidence type="ECO:0000313" key="2">
    <source>
        <dbReference type="Proteomes" id="UP001497700"/>
    </source>
</evidence>
<protein>
    <submittedName>
        <fullName evidence="1">Alpha/beta-hydrolase</fullName>
    </submittedName>
</protein>
<organism evidence="1 2">
    <name type="scientific">Hypoxylon rubiginosum</name>
    <dbReference type="NCBI Taxonomy" id="110542"/>
    <lineage>
        <taxon>Eukaryota</taxon>
        <taxon>Fungi</taxon>
        <taxon>Dikarya</taxon>
        <taxon>Ascomycota</taxon>
        <taxon>Pezizomycotina</taxon>
        <taxon>Sordariomycetes</taxon>
        <taxon>Xylariomycetidae</taxon>
        <taxon>Xylariales</taxon>
        <taxon>Hypoxylaceae</taxon>
        <taxon>Hypoxylon</taxon>
    </lineage>
</organism>
<dbReference type="EMBL" id="MU393503">
    <property type="protein sequence ID" value="KAI4863501.1"/>
    <property type="molecule type" value="Genomic_DNA"/>
</dbReference>
<evidence type="ECO:0000313" key="1">
    <source>
        <dbReference type="EMBL" id="KAI4863501.1"/>
    </source>
</evidence>
<reference evidence="1 2" key="1">
    <citation type="journal article" date="2022" name="New Phytol.">
        <title>Ecological generalism drives hyperdiversity of secondary metabolite gene clusters in xylarialean endophytes.</title>
        <authorList>
            <person name="Franco M.E.E."/>
            <person name="Wisecaver J.H."/>
            <person name="Arnold A.E."/>
            <person name="Ju Y.M."/>
            <person name="Slot J.C."/>
            <person name="Ahrendt S."/>
            <person name="Moore L.P."/>
            <person name="Eastman K.E."/>
            <person name="Scott K."/>
            <person name="Konkel Z."/>
            <person name="Mondo S.J."/>
            <person name="Kuo A."/>
            <person name="Hayes R.D."/>
            <person name="Haridas S."/>
            <person name="Andreopoulos B."/>
            <person name="Riley R."/>
            <person name="LaButti K."/>
            <person name="Pangilinan J."/>
            <person name="Lipzen A."/>
            <person name="Amirebrahimi M."/>
            <person name="Yan J."/>
            <person name="Adam C."/>
            <person name="Keymanesh K."/>
            <person name="Ng V."/>
            <person name="Louie K."/>
            <person name="Northen T."/>
            <person name="Drula E."/>
            <person name="Henrissat B."/>
            <person name="Hsieh H.M."/>
            <person name="Youens-Clark K."/>
            <person name="Lutzoni F."/>
            <person name="Miadlikowska J."/>
            <person name="Eastwood D.C."/>
            <person name="Hamelin R.C."/>
            <person name="Grigoriev I.V."/>
            <person name="U'Ren J.M."/>
        </authorList>
    </citation>
    <scope>NUCLEOTIDE SEQUENCE [LARGE SCALE GENOMIC DNA]</scope>
    <source>
        <strain evidence="1 2">CBS 119005</strain>
    </source>
</reference>
<dbReference type="Proteomes" id="UP001497700">
    <property type="component" value="Unassembled WGS sequence"/>
</dbReference>
<comment type="caution">
    <text evidence="1">The sequence shown here is derived from an EMBL/GenBank/DDBJ whole genome shotgun (WGS) entry which is preliminary data.</text>
</comment>
<gene>
    <name evidence="1" type="ORF">F4820DRAFT_373199</name>
</gene>
<sequence>MTSNFITTPDGVRLHYTQDGPSSGPNVVFIPGWVQTAAQFKKQVAHFKQKFHVTTYDHRGHGESDKPAYGYRVSRLAADLEFLLKELDLRDVALVGHSMGSSVIWAHWDLFAHDRIKKVAFVDQAPSITADPAWTPEQAAEAGSVFPAGQRFELANALRGPEWRAAREGLTRSFFSPDLAAEDLAWTLGQQMKAPREVAAAMMLDHGAADWRDVIPRIDVPALVVAARGSLFPVASLEWVGRQIKGARVVTFEKEEGGFHFMFWENPDKFNRVLEEFLLE</sequence>
<name>A0ACB9YWQ3_9PEZI</name>
<accession>A0ACB9YWQ3</accession>